<sequence>MGSALHISCCHAIPLLKCTAYSSGFVLNILLYIYDHLRALHFLFSLFTAPISASFSTHAISWIRRQPANGLAIVFLRSILQLSGLSYFPFLACGYLIQKTGRIM</sequence>
<dbReference type="Proteomes" id="UP000019804">
    <property type="component" value="Unassembled WGS sequence"/>
</dbReference>
<protein>
    <submittedName>
        <fullName evidence="2">Uncharacterized protein</fullName>
    </submittedName>
</protein>
<dbReference type="AlphaFoldDB" id="A0A017SU63"/>
<keyword evidence="1" id="KW-0472">Membrane</keyword>
<name>A0A017SU63_ASPRC</name>
<evidence type="ECO:0000313" key="3">
    <source>
        <dbReference type="Proteomes" id="UP000019804"/>
    </source>
</evidence>
<dbReference type="RefSeq" id="XP_040643533.1">
    <property type="nucleotide sequence ID" value="XM_040778325.1"/>
</dbReference>
<dbReference type="EMBL" id="KK088411">
    <property type="protein sequence ID" value="EYE99845.1"/>
    <property type="molecule type" value="Genomic_DNA"/>
</dbReference>
<accession>A0A017SU63</accession>
<proteinExistence type="predicted"/>
<feature type="transmembrane region" description="Helical" evidence="1">
    <location>
        <begin position="40"/>
        <end position="62"/>
    </location>
</feature>
<organism evidence="2 3">
    <name type="scientific">Aspergillus ruber (strain CBS 135680)</name>
    <dbReference type="NCBI Taxonomy" id="1388766"/>
    <lineage>
        <taxon>Eukaryota</taxon>
        <taxon>Fungi</taxon>
        <taxon>Dikarya</taxon>
        <taxon>Ascomycota</taxon>
        <taxon>Pezizomycotina</taxon>
        <taxon>Eurotiomycetes</taxon>
        <taxon>Eurotiomycetidae</taxon>
        <taxon>Eurotiales</taxon>
        <taxon>Aspergillaceae</taxon>
        <taxon>Aspergillus</taxon>
        <taxon>Aspergillus subgen. Aspergillus</taxon>
    </lineage>
</organism>
<keyword evidence="1" id="KW-1133">Transmembrane helix</keyword>
<evidence type="ECO:0000313" key="2">
    <source>
        <dbReference type="EMBL" id="EYE99845.1"/>
    </source>
</evidence>
<evidence type="ECO:0000256" key="1">
    <source>
        <dbReference type="SAM" id="Phobius"/>
    </source>
</evidence>
<reference evidence="3" key="1">
    <citation type="journal article" date="2014" name="Nat. Commun.">
        <title>Genomic adaptations of the halophilic Dead Sea filamentous fungus Eurotium rubrum.</title>
        <authorList>
            <person name="Kis-Papo T."/>
            <person name="Weig A.R."/>
            <person name="Riley R."/>
            <person name="Persoh D."/>
            <person name="Salamov A."/>
            <person name="Sun H."/>
            <person name="Lipzen A."/>
            <person name="Wasser S.P."/>
            <person name="Rambold G."/>
            <person name="Grigoriev I.V."/>
            <person name="Nevo E."/>
        </authorList>
    </citation>
    <scope>NUCLEOTIDE SEQUENCE [LARGE SCALE GENOMIC DNA]</scope>
    <source>
        <strain evidence="3">CBS 135680</strain>
    </source>
</reference>
<feature type="transmembrane region" description="Helical" evidence="1">
    <location>
        <begin position="12"/>
        <end position="34"/>
    </location>
</feature>
<feature type="transmembrane region" description="Helical" evidence="1">
    <location>
        <begin position="74"/>
        <end position="97"/>
    </location>
</feature>
<dbReference type="GeneID" id="63693449"/>
<gene>
    <name evidence="2" type="ORF">EURHEDRAFT_31810</name>
</gene>
<keyword evidence="3" id="KW-1185">Reference proteome</keyword>
<dbReference type="HOGENOM" id="CLU_2249550_0_0_1"/>
<keyword evidence="1" id="KW-0812">Transmembrane</keyword>